<evidence type="ECO:0000256" key="3">
    <source>
        <dbReference type="ARBA" id="ARBA00022597"/>
    </source>
</evidence>
<evidence type="ECO:0000256" key="8">
    <source>
        <dbReference type="ARBA" id="ARBA00023136"/>
    </source>
</evidence>
<evidence type="ECO:0000313" key="11">
    <source>
        <dbReference type="EMBL" id="PHH04908.1"/>
    </source>
</evidence>
<organism evidence="11 12">
    <name type="scientific">Leclercia adecarboxylata</name>
    <dbReference type="NCBI Taxonomy" id="83655"/>
    <lineage>
        <taxon>Bacteria</taxon>
        <taxon>Pseudomonadati</taxon>
        <taxon>Pseudomonadota</taxon>
        <taxon>Gammaproteobacteria</taxon>
        <taxon>Enterobacterales</taxon>
        <taxon>Enterobacteriaceae</taxon>
        <taxon>Leclercia</taxon>
    </lineage>
</organism>
<keyword evidence="6 11" id="KW-0067">ATP-binding</keyword>
<accession>A0A7H0FGT0</accession>
<dbReference type="EMBL" id="JAOURS010000001">
    <property type="protein sequence ID" value="MDC6636640.1"/>
    <property type="molecule type" value="Genomic_DNA"/>
</dbReference>
<evidence type="ECO:0000256" key="7">
    <source>
        <dbReference type="ARBA" id="ARBA00022967"/>
    </source>
</evidence>
<evidence type="ECO:0000259" key="9">
    <source>
        <dbReference type="PROSITE" id="PS50893"/>
    </source>
</evidence>
<dbReference type="PANTHER" id="PTHR43790">
    <property type="entry name" value="CARBOHYDRATE TRANSPORT ATP-BINDING PROTEIN MG119-RELATED"/>
    <property type="match status" value="1"/>
</dbReference>
<evidence type="ECO:0000256" key="2">
    <source>
        <dbReference type="ARBA" id="ARBA00022475"/>
    </source>
</evidence>
<keyword evidence="7" id="KW-1278">Translocase</keyword>
<evidence type="ECO:0000313" key="12">
    <source>
        <dbReference type="Proteomes" id="UP000222768"/>
    </source>
</evidence>
<dbReference type="PANTHER" id="PTHR43790:SF1">
    <property type="entry name" value="XYLOSE IMPORT ATP-BINDING PROTEIN XYLG"/>
    <property type="match status" value="1"/>
</dbReference>
<dbReference type="InterPro" id="IPR017871">
    <property type="entry name" value="ABC_transporter-like_CS"/>
</dbReference>
<keyword evidence="1" id="KW-0813">Transport</keyword>
<evidence type="ECO:0000313" key="10">
    <source>
        <dbReference type="EMBL" id="MDC6636640.1"/>
    </source>
</evidence>
<evidence type="ECO:0000256" key="6">
    <source>
        <dbReference type="ARBA" id="ARBA00022840"/>
    </source>
</evidence>
<reference evidence="10" key="3">
    <citation type="journal article" date="2023" name="Genes Genomics">
        <title>Genomic insights of Leclercia adecarboxylata strains linked to an outbreak in public hospitals in Mexico.</title>
        <authorList>
            <person name="Barrios-Villa E."/>
            <person name="Pacheco-Flores B."/>
            <person name="Lozano-Zarain P."/>
            <person name="Del Campo-Ortega R."/>
            <person name="de Jesus Ascencio-Montiel I."/>
            <person name="Gonzalez-Leon M."/>
            <person name="Camorlinga-Ponce M."/>
            <person name="Gaytan Cervantes F.J."/>
            <person name="Gonzalez Torres C."/>
            <person name="Aguilar E."/>
            <person name="Gonzalez Ibarra J."/>
            <person name="Torres Lopez F.J."/>
            <person name="Rosas-Vargas H."/>
            <person name="Gonzalez-Bonilla C.R."/>
            <person name="Del Carmen Rocha-Gracia R."/>
        </authorList>
    </citation>
    <scope>NUCLEOTIDE SEQUENCE</scope>
    <source>
        <strain evidence="10">Lac40</strain>
    </source>
</reference>
<keyword evidence="4" id="KW-0677">Repeat</keyword>
<keyword evidence="5" id="KW-0547">Nucleotide-binding</keyword>
<name>A0A7H0FGT0_9ENTR</name>
<proteinExistence type="predicted"/>
<keyword evidence="2" id="KW-1003">Cell membrane</keyword>
<dbReference type="GO" id="GO:0005524">
    <property type="term" value="F:ATP binding"/>
    <property type="evidence" value="ECO:0007669"/>
    <property type="project" value="UniProtKB-KW"/>
</dbReference>
<dbReference type="AlphaFoldDB" id="A0A7H0FGT0"/>
<dbReference type="SMART" id="SM00382">
    <property type="entry name" value="AAA"/>
    <property type="match status" value="2"/>
</dbReference>
<reference evidence="11" key="2">
    <citation type="submission" date="2017-09" db="EMBL/GenBank/DDBJ databases">
        <title>FDA dAtabase for Regulatory Grade micrObial Sequences (FDA-ARGOS): Supporting development and validation of Infectious Disease Dx tests.</title>
        <authorList>
            <person name="Minogue T."/>
            <person name="Wolcott M."/>
            <person name="Wasieloski L."/>
            <person name="Aguilar W."/>
            <person name="Moore D."/>
            <person name="Tallon L.J."/>
            <person name="Sadzewicz L."/>
            <person name="Ott S."/>
            <person name="Zhao X."/>
            <person name="Nagaraj S."/>
            <person name="Vavikolanu K."/>
            <person name="Aluvathingal J."/>
            <person name="Nadendla S."/>
            <person name="Sichtig H."/>
        </authorList>
    </citation>
    <scope>NUCLEOTIDE SEQUENCE</scope>
    <source>
        <strain evidence="11">FDAARGOS_404</strain>
    </source>
</reference>
<dbReference type="InterPro" id="IPR050107">
    <property type="entry name" value="ABC_carbohydrate_import_ATPase"/>
</dbReference>
<evidence type="ECO:0000256" key="4">
    <source>
        <dbReference type="ARBA" id="ARBA00022737"/>
    </source>
</evidence>
<dbReference type="PROSITE" id="PS00211">
    <property type="entry name" value="ABC_TRANSPORTER_1"/>
    <property type="match status" value="1"/>
</dbReference>
<feature type="domain" description="ABC transporter" evidence="9">
    <location>
        <begin position="5"/>
        <end position="240"/>
    </location>
</feature>
<reference evidence="12" key="1">
    <citation type="submission" date="2017-09" db="EMBL/GenBank/DDBJ databases">
        <title>FDA dAtabase for Regulatory Grade micrObial Sequences (FDA-ARGOS): Supporting development and validation of Infectious Disease Dx tests.</title>
        <authorList>
            <person name="Minogue T."/>
            <person name="Wolcott M."/>
            <person name="Wasieloski L."/>
            <person name="Aguilar W."/>
            <person name="Moore D."/>
            <person name="Tallon L."/>
            <person name="Sadzewicz L."/>
            <person name="Ott S."/>
            <person name="Zhao X."/>
            <person name="Nagaraj S."/>
            <person name="Vavikolanu K."/>
            <person name="Aluvathingal J."/>
            <person name="Nadendla S."/>
            <person name="Sichtig H."/>
        </authorList>
    </citation>
    <scope>NUCLEOTIDE SEQUENCE [LARGE SCALE GENOMIC DNA]</scope>
    <source>
        <strain evidence="12">FDAARGOS_404</strain>
    </source>
</reference>
<dbReference type="Pfam" id="PF00005">
    <property type="entry name" value="ABC_tran"/>
    <property type="match status" value="2"/>
</dbReference>
<keyword evidence="3" id="KW-0762">Sugar transport</keyword>
<dbReference type="Proteomes" id="UP000222768">
    <property type="component" value="Unassembled WGS sequence"/>
</dbReference>
<protein>
    <submittedName>
        <fullName evidence="11">Sugar ABC transporter ATP-binding protein</fullName>
    </submittedName>
</protein>
<keyword evidence="8" id="KW-0472">Membrane</keyword>
<comment type="caution">
    <text evidence="11">The sequence shown here is derived from an EMBL/GenBank/DDBJ whole genome shotgun (WGS) entry which is preliminary data.</text>
</comment>
<dbReference type="Proteomes" id="UP001149314">
    <property type="component" value="Unassembled WGS sequence"/>
</dbReference>
<dbReference type="Gene3D" id="3.40.50.300">
    <property type="entry name" value="P-loop containing nucleotide triphosphate hydrolases"/>
    <property type="match status" value="2"/>
</dbReference>
<sequence>MEPFISLGKISKTFYGVKALDNISLTLFPGEVHCLAGQNGCGKSTLIKIISGVYKPDPGFEITIAGKPYSHLSPIDSVKAGVQVIYQDLSLFPNLTVAENIGIHQHHHNLLVNKREIRRIAELTVKSIEARLDLDATVESLPIAQRQIVAICRALAQEAKLIIMDEPTASLTMQEVKGLLRVIGDLKKRNICVVFVSHRLDEVLEISDRISVLKNGNLIGTYPASEITNKKLAFLMTGKEFSYAVLPPIEKIGEVALRVRNLTKKQQYKDISFQIHQGEILAITGLLGAGRTELCLSLFGLTKPDSGEILLEGKAVQFASNRDAIKAGIGYVSEDRMSTGLVMDQSINDNIISTVLRRLKTPFRLLDTAKSDRVVTELVEQLSIKIGSVNLPVNTLSGGNAQRVAIAKWLAINPKVLILDSPTVGVDIANKAGIYQIISALSRKGIAVLMITDEIDEAFFNSHRILVMRKGEIVAEILPEKTTEAALAEVVNG</sequence>
<dbReference type="PROSITE" id="PS50893">
    <property type="entry name" value="ABC_TRANSPORTER_2"/>
    <property type="match status" value="2"/>
</dbReference>
<dbReference type="InterPro" id="IPR027417">
    <property type="entry name" value="P-loop_NTPase"/>
</dbReference>
<evidence type="ECO:0000256" key="5">
    <source>
        <dbReference type="ARBA" id="ARBA00022741"/>
    </source>
</evidence>
<feature type="domain" description="ABC transporter" evidence="9">
    <location>
        <begin position="250"/>
        <end position="490"/>
    </location>
</feature>
<dbReference type="GO" id="GO:0016887">
    <property type="term" value="F:ATP hydrolysis activity"/>
    <property type="evidence" value="ECO:0007669"/>
    <property type="project" value="InterPro"/>
</dbReference>
<evidence type="ECO:0000256" key="1">
    <source>
        <dbReference type="ARBA" id="ARBA00022448"/>
    </source>
</evidence>
<dbReference type="OrthoDB" id="9776369at2"/>
<dbReference type="SUPFAM" id="SSF52540">
    <property type="entry name" value="P-loop containing nucleoside triphosphate hydrolases"/>
    <property type="match status" value="2"/>
</dbReference>
<dbReference type="InterPro" id="IPR003593">
    <property type="entry name" value="AAA+_ATPase"/>
</dbReference>
<dbReference type="CDD" id="cd03216">
    <property type="entry name" value="ABC_Carb_Monos_I"/>
    <property type="match status" value="1"/>
</dbReference>
<gene>
    <name evidence="11" type="ORF">CRX53_13540</name>
    <name evidence="10" type="ORF">OEZ79_00095</name>
</gene>
<dbReference type="EMBL" id="PDLK01000002">
    <property type="protein sequence ID" value="PHH04908.1"/>
    <property type="molecule type" value="Genomic_DNA"/>
</dbReference>
<dbReference type="InterPro" id="IPR003439">
    <property type="entry name" value="ABC_transporter-like_ATP-bd"/>
</dbReference>
<dbReference type="CDD" id="cd03215">
    <property type="entry name" value="ABC_Carb_Monos_II"/>
    <property type="match status" value="1"/>
</dbReference>
<dbReference type="RefSeq" id="WP_032612058.1">
    <property type="nucleotide sequence ID" value="NZ_CP060824.1"/>
</dbReference>